<evidence type="ECO:0000256" key="3">
    <source>
        <dbReference type="ARBA" id="ARBA00022741"/>
    </source>
</evidence>
<dbReference type="GO" id="GO:0006310">
    <property type="term" value="P:DNA recombination"/>
    <property type="evidence" value="ECO:0007669"/>
    <property type="project" value="UniProtKB-KW"/>
</dbReference>
<dbReference type="Pfam" id="PF00154">
    <property type="entry name" value="RecA_N"/>
    <property type="match status" value="1"/>
</dbReference>
<evidence type="ECO:0000259" key="7">
    <source>
        <dbReference type="Pfam" id="PF00154"/>
    </source>
</evidence>
<keyword evidence="5" id="KW-0233">DNA recombination</keyword>
<evidence type="ECO:0000256" key="4">
    <source>
        <dbReference type="ARBA" id="ARBA00022840"/>
    </source>
</evidence>
<organism evidence="8 9">
    <name type="scientific">Gemmatimonas groenlandica</name>
    <dbReference type="NCBI Taxonomy" id="2732249"/>
    <lineage>
        <taxon>Bacteria</taxon>
        <taxon>Pseudomonadati</taxon>
        <taxon>Gemmatimonadota</taxon>
        <taxon>Gemmatimonadia</taxon>
        <taxon>Gemmatimonadales</taxon>
        <taxon>Gemmatimonadaceae</taxon>
        <taxon>Gemmatimonas</taxon>
    </lineage>
</organism>
<evidence type="ECO:0000313" key="8">
    <source>
        <dbReference type="EMBL" id="QJR34089.1"/>
    </source>
</evidence>
<keyword evidence="4" id="KW-0067">ATP-binding</keyword>
<sequence>MTALPAPALDTTLAEPEITPAGPDLTLLRDQLRAVVATGRQASGPWSTGLARLDRALGGGIPRGRVTEISGPLAIGKTALLRRLVTQVLHTGAWVAWIDATRTLAPAPWTAMGARFVVIRPPDRKRCAWTADLLLRSGVFALVVIDGAPPLSRVHGVRLAQLARERDAACVVLEHHDGGRDVRPSRLAGTVRLRIAAMPVCAPSMPPSMRVTSMRPLSSRRRPTPSPEPVAAPPVSVADASRRFVVTVEKGGNSQGRSPSIEVSSAVVVARRVCTDSEIPDRRGVARSTRRPWTARGNSSDAEQQHAEHPVTWGGLGVSASDLYGVDLPGHPARLAAGFTDGAITISSDRPFPPRERSDRETDQHTRDWTRYRGRRRAADPGYGRRPRRDLSRH</sequence>
<keyword evidence="9" id="KW-1185">Reference proteome</keyword>
<dbReference type="InterPro" id="IPR027417">
    <property type="entry name" value="P-loop_NTPase"/>
</dbReference>
<dbReference type="KEGG" id="ggr:HKW67_00455"/>
<gene>
    <name evidence="8" type="ORF">HKW67_00455</name>
</gene>
<keyword evidence="3" id="KW-0547">Nucleotide-binding</keyword>
<dbReference type="SUPFAM" id="SSF52540">
    <property type="entry name" value="P-loop containing nucleoside triphosphate hydrolases"/>
    <property type="match status" value="1"/>
</dbReference>
<dbReference type="PANTHER" id="PTHR45900">
    <property type="entry name" value="RECA"/>
    <property type="match status" value="1"/>
</dbReference>
<dbReference type="Proteomes" id="UP000500938">
    <property type="component" value="Chromosome"/>
</dbReference>
<dbReference type="Gene3D" id="3.40.50.300">
    <property type="entry name" value="P-loop containing nucleotide triphosphate hydrolases"/>
    <property type="match status" value="1"/>
</dbReference>
<evidence type="ECO:0000256" key="2">
    <source>
        <dbReference type="ARBA" id="ARBA00015553"/>
    </source>
</evidence>
<dbReference type="GO" id="GO:0006281">
    <property type="term" value="P:DNA repair"/>
    <property type="evidence" value="ECO:0007669"/>
    <property type="project" value="InterPro"/>
</dbReference>
<dbReference type="AlphaFoldDB" id="A0A6M4IJR3"/>
<dbReference type="InterPro" id="IPR049428">
    <property type="entry name" value="RecA-like_N"/>
</dbReference>
<name>A0A6M4IJR3_9BACT</name>
<dbReference type="GO" id="GO:0003697">
    <property type="term" value="F:single-stranded DNA binding"/>
    <property type="evidence" value="ECO:0007669"/>
    <property type="project" value="InterPro"/>
</dbReference>
<dbReference type="PANTHER" id="PTHR45900:SF1">
    <property type="entry name" value="MITOCHONDRIAL DNA REPAIR PROTEIN RECA HOMOLOG-RELATED"/>
    <property type="match status" value="1"/>
</dbReference>
<accession>A0A6M4IJR3</accession>
<evidence type="ECO:0000256" key="1">
    <source>
        <dbReference type="ARBA" id="ARBA00009391"/>
    </source>
</evidence>
<dbReference type="InterPro" id="IPR013765">
    <property type="entry name" value="DNA_recomb/repair_RecA"/>
</dbReference>
<feature type="compositionally biased region" description="Basic and acidic residues" evidence="6">
    <location>
        <begin position="352"/>
        <end position="371"/>
    </location>
</feature>
<feature type="region of interest" description="Disordered" evidence="6">
    <location>
        <begin position="344"/>
        <end position="394"/>
    </location>
</feature>
<evidence type="ECO:0000256" key="6">
    <source>
        <dbReference type="SAM" id="MobiDB-lite"/>
    </source>
</evidence>
<feature type="domain" description="RecA-like N-terminal" evidence="7">
    <location>
        <begin position="46"/>
        <end position="148"/>
    </location>
</feature>
<reference evidence="8 9" key="1">
    <citation type="submission" date="2020-05" db="EMBL/GenBank/DDBJ databases">
        <title>Complete genome sequence of Gemmatimonas greenlandica TET16.</title>
        <authorList>
            <person name="Zeng Y."/>
        </authorList>
    </citation>
    <scope>NUCLEOTIDE SEQUENCE [LARGE SCALE GENOMIC DNA]</scope>
    <source>
        <strain evidence="8 9">TET16</strain>
    </source>
</reference>
<evidence type="ECO:0000313" key="9">
    <source>
        <dbReference type="Proteomes" id="UP000500938"/>
    </source>
</evidence>
<evidence type="ECO:0000256" key="5">
    <source>
        <dbReference type="ARBA" id="ARBA00023172"/>
    </source>
</evidence>
<feature type="region of interest" description="Disordered" evidence="6">
    <location>
        <begin position="206"/>
        <end position="235"/>
    </location>
</feature>
<dbReference type="EMBL" id="CP053085">
    <property type="protein sequence ID" value="QJR34089.1"/>
    <property type="molecule type" value="Genomic_DNA"/>
</dbReference>
<proteinExistence type="inferred from homology"/>
<comment type="similarity">
    <text evidence="1">Belongs to the RecA family.</text>
</comment>
<dbReference type="GO" id="GO:0005524">
    <property type="term" value="F:ATP binding"/>
    <property type="evidence" value="ECO:0007669"/>
    <property type="project" value="UniProtKB-KW"/>
</dbReference>
<protein>
    <recommendedName>
        <fullName evidence="2">Protein RecA</fullName>
    </recommendedName>
</protein>
<dbReference type="RefSeq" id="WP_171223515.1">
    <property type="nucleotide sequence ID" value="NZ_CP053085.1"/>
</dbReference>
<feature type="region of interest" description="Disordered" evidence="6">
    <location>
        <begin position="280"/>
        <end position="313"/>
    </location>
</feature>